<dbReference type="SUPFAM" id="SSF56784">
    <property type="entry name" value="HAD-like"/>
    <property type="match status" value="1"/>
</dbReference>
<accession>A0A2Y9BMI5</accession>
<dbReference type="InterPro" id="IPR051806">
    <property type="entry name" value="HAD-like_SPP"/>
</dbReference>
<dbReference type="Pfam" id="PF13419">
    <property type="entry name" value="HAD_2"/>
    <property type="match status" value="1"/>
</dbReference>
<dbReference type="Gene3D" id="1.10.150.240">
    <property type="entry name" value="Putative phosphatase, domain 2"/>
    <property type="match status" value="1"/>
</dbReference>
<dbReference type="SFLD" id="SFLDS00003">
    <property type="entry name" value="Haloacid_Dehalogenase"/>
    <property type="match status" value="1"/>
</dbReference>
<dbReference type="PANTHER" id="PTHR43481">
    <property type="entry name" value="FRUCTOSE-1-PHOSPHATE PHOSPHATASE"/>
    <property type="match status" value="1"/>
</dbReference>
<dbReference type="CDD" id="cd07505">
    <property type="entry name" value="HAD_BPGM-like"/>
    <property type="match status" value="1"/>
</dbReference>
<dbReference type="InterPro" id="IPR023198">
    <property type="entry name" value="PGP-like_dom2"/>
</dbReference>
<dbReference type="InterPro" id="IPR041492">
    <property type="entry name" value="HAD_2"/>
</dbReference>
<dbReference type="InterPro" id="IPR036412">
    <property type="entry name" value="HAD-like_sf"/>
</dbReference>
<proteinExistence type="predicted"/>
<dbReference type="Gene3D" id="3.40.50.1000">
    <property type="entry name" value="HAD superfamily/HAD-like"/>
    <property type="match status" value="1"/>
</dbReference>
<dbReference type="InterPro" id="IPR023214">
    <property type="entry name" value="HAD_sf"/>
</dbReference>
<keyword evidence="2" id="KW-1185">Reference proteome</keyword>
<gene>
    <name evidence="1" type="ORF">A8806_1289</name>
</gene>
<dbReference type="SFLD" id="SFLDG01129">
    <property type="entry name" value="C1.5:_HAD__Beta-PGM__Phosphata"/>
    <property type="match status" value="1"/>
</dbReference>
<name>A0A2Y9BMI5_9FIRM</name>
<evidence type="ECO:0000313" key="2">
    <source>
        <dbReference type="Proteomes" id="UP000245845"/>
    </source>
</evidence>
<dbReference type="AlphaFoldDB" id="A0A2Y9BMI5"/>
<reference evidence="1 2" key="1">
    <citation type="submission" date="2018-05" db="EMBL/GenBank/DDBJ databases">
        <title>The Hungate 1000. A catalogue of reference genomes from the rumen microbiome.</title>
        <authorList>
            <person name="Kelly W."/>
        </authorList>
    </citation>
    <scope>NUCLEOTIDE SEQUENCE [LARGE SCALE GENOMIC DNA]</scope>
    <source>
        <strain evidence="1 2">NLAE-zl-C242</strain>
    </source>
</reference>
<dbReference type="EMBL" id="QGDL01000028">
    <property type="protein sequence ID" value="PWJ17381.1"/>
    <property type="molecule type" value="Genomic_DNA"/>
</dbReference>
<dbReference type="Proteomes" id="UP000245845">
    <property type="component" value="Unassembled WGS sequence"/>
</dbReference>
<comment type="caution">
    <text evidence="1">The sequence shown here is derived from an EMBL/GenBank/DDBJ whole genome shotgun (WGS) entry which is preliminary data.</text>
</comment>
<evidence type="ECO:0000313" key="1">
    <source>
        <dbReference type="EMBL" id="PWJ17381.1"/>
    </source>
</evidence>
<sequence length="330" mass="36521">MSIIMANNIYPGIGKMENMISLKETSDKSFVEGKDGVQKIWTPSDKKVEFIIFKDKTLCNVKSALGYPAIYKVPEAKFQGPAKAILMDLDGTSVHSENFWMWIIEQTIAKLKHDVSFKLEETDEPHVSGHSVSEHLQYCINKYCPDKTIEEARSIYFETTEYEMKEILEGRGKKGAFNPAPGLKEFLEEVKGNGIKIGLVTSGLYTKAMPEIISAFQTLKMGDPLDFYDAIITAGQTFKKGQTGTIGELAPKPHPWLYSETAKVGLGITEEDKSRVLGFEDSSAGIMSIRLAGFQAVGINGGNIHASGMDSLCLKQYDNLCDALPLLLER</sequence>
<dbReference type="PANTHER" id="PTHR43481:SF4">
    <property type="entry name" value="GLYCEROL-1-PHOSPHATE PHOSPHOHYDROLASE 1-RELATED"/>
    <property type="match status" value="1"/>
</dbReference>
<organism evidence="1 2">
    <name type="scientific">Faecalicatena orotica</name>
    <dbReference type="NCBI Taxonomy" id="1544"/>
    <lineage>
        <taxon>Bacteria</taxon>
        <taxon>Bacillati</taxon>
        <taxon>Bacillota</taxon>
        <taxon>Clostridia</taxon>
        <taxon>Lachnospirales</taxon>
        <taxon>Lachnospiraceae</taxon>
        <taxon>Faecalicatena</taxon>
    </lineage>
</organism>
<protein>
    <submittedName>
        <fullName evidence="1">Beta-phosphoglucomutase-like phosphatase (HAD superfamily)</fullName>
    </submittedName>
</protein>
<dbReference type="GO" id="GO:0050308">
    <property type="term" value="F:sugar-phosphatase activity"/>
    <property type="evidence" value="ECO:0007669"/>
    <property type="project" value="TreeGrafter"/>
</dbReference>